<dbReference type="Pfam" id="PF00076">
    <property type="entry name" value="RRM_1"/>
    <property type="match status" value="1"/>
</dbReference>
<reference evidence="15 16" key="1">
    <citation type="submission" date="2020-04" db="EMBL/GenBank/DDBJ databases">
        <title>Perkinsus chesapeaki whole genome sequence.</title>
        <authorList>
            <person name="Bogema D.R."/>
        </authorList>
    </citation>
    <scope>NUCLEOTIDE SEQUENCE [LARGE SCALE GENOMIC DNA]</scope>
    <source>
        <strain evidence="15">ATCC PRA-425</strain>
    </source>
</reference>
<evidence type="ECO:0000256" key="13">
    <source>
        <dbReference type="SAM" id="Phobius"/>
    </source>
</evidence>
<evidence type="ECO:0000256" key="5">
    <source>
        <dbReference type="ARBA" id="ARBA00022692"/>
    </source>
</evidence>
<evidence type="ECO:0000256" key="8">
    <source>
        <dbReference type="ARBA" id="ARBA00023136"/>
    </source>
</evidence>
<keyword evidence="8 13" id="KW-0472">Membrane</keyword>
<keyword evidence="4" id="KW-0507">mRNA processing</keyword>
<evidence type="ECO:0000256" key="10">
    <source>
        <dbReference type="ARBA" id="ARBA00023242"/>
    </source>
</evidence>
<dbReference type="AlphaFoldDB" id="A0A7J6LBD5"/>
<dbReference type="InterPro" id="IPR008217">
    <property type="entry name" value="Ccc1_fam"/>
</dbReference>
<gene>
    <name evidence="15" type="ORF">FOL47_008898</name>
</gene>
<feature type="compositionally biased region" description="Low complexity" evidence="12">
    <location>
        <begin position="1"/>
        <end position="11"/>
    </location>
</feature>
<evidence type="ECO:0000256" key="11">
    <source>
        <dbReference type="PROSITE-ProRule" id="PRU00176"/>
    </source>
</evidence>
<evidence type="ECO:0000256" key="4">
    <source>
        <dbReference type="ARBA" id="ARBA00022664"/>
    </source>
</evidence>
<dbReference type="GO" id="GO:0005634">
    <property type="term" value="C:nucleus"/>
    <property type="evidence" value="ECO:0007669"/>
    <property type="project" value="UniProtKB-SubCell"/>
</dbReference>
<feature type="compositionally biased region" description="Polar residues" evidence="12">
    <location>
        <begin position="22"/>
        <end position="35"/>
    </location>
</feature>
<feature type="transmembrane region" description="Helical" evidence="13">
    <location>
        <begin position="159"/>
        <end position="179"/>
    </location>
</feature>
<evidence type="ECO:0000313" key="15">
    <source>
        <dbReference type="EMBL" id="KAF4656486.1"/>
    </source>
</evidence>
<dbReference type="GO" id="GO:0006397">
    <property type="term" value="P:mRNA processing"/>
    <property type="evidence" value="ECO:0007669"/>
    <property type="project" value="UniProtKB-KW"/>
</dbReference>
<evidence type="ECO:0000256" key="9">
    <source>
        <dbReference type="ARBA" id="ARBA00023187"/>
    </source>
</evidence>
<dbReference type="GO" id="GO:0005384">
    <property type="term" value="F:manganese ion transmembrane transporter activity"/>
    <property type="evidence" value="ECO:0007669"/>
    <property type="project" value="InterPro"/>
</dbReference>
<dbReference type="GO" id="GO:0003723">
    <property type="term" value="F:RNA binding"/>
    <property type="evidence" value="ECO:0007669"/>
    <property type="project" value="UniProtKB-UniRule"/>
</dbReference>
<protein>
    <recommendedName>
        <fullName evidence="14">RRM domain-containing protein</fullName>
    </recommendedName>
</protein>
<dbReference type="Gene3D" id="3.30.70.330">
    <property type="match status" value="1"/>
</dbReference>
<comment type="subcellular location">
    <subcellularLocation>
        <location evidence="2">Endomembrane system</location>
        <topology evidence="2">Multi-pass membrane protein</topology>
    </subcellularLocation>
    <subcellularLocation>
        <location evidence="1">Nucleus</location>
    </subcellularLocation>
</comment>
<keyword evidence="6 11" id="KW-0694">RNA-binding</keyword>
<dbReference type="SMART" id="SM00360">
    <property type="entry name" value="RRM"/>
    <property type="match status" value="1"/>
</dbReference>
<name>A0A7J6LBD5_PERCH</name>
<comment type="similarity">
    <text evidence="3">Belongs to the CCC1 family.</text>
</comment>
<evidence type="ECO:0000256" key="12">
    <source>
        <dbReference type="SAM" id="MobiDB-lite"/>
    </source>
</evidence>
<dbReference type="EMBL" id="JAAPAO010000595">
    <property type="protein sequence ID" value="KAF4656486.1"/>
    <property type="molecule type" value="Genomic_DNA"/>
</dbReference>
<feature type="compositionally biased region" description="Low complexity" evidence="12">
    <location>
        <begin position="384"/>
        <end position="397"/>
    </location>
</feature>
<dbReference type="PROSITE" id="PS50102">
    <property type="entry name" value="RRM"/>
    <property type="match status" value="1"/>
</dbReference>
<dbReference type="PANTHER" id="PTHR48028">
    <property type="entry name" value="GLYCINE-RICH RNA-BINDING PROTEIN RZ1A"/>
    <property type="match status" value="1"/>
</dbReference>
<dbReference type="CDD" id="cd00590">
    <property type="entry name" value="RRM_SF"/>
    <property type="match status" value="1"/>
</dbReference>
<dbReference type="GO" id="GO:0030026">
    <property type="term" value="P:intracellular manganese ion homeostasis"/>
    <property type="evidence" value="ECO:0007669"/>
    <property type="project" value="InterPro"/>
</dbReference>
<evidence type="ECO:0000256" key="6">
    <source>
        <dbReference type="ARBA" id="ARBA00022884"/>
    </source>
</evidence>
<feature type="region of interest" description="Disordered" evidence="12">
    <location>
        <begin position="1"/>
        <end position="40"/>
    </location>
</feature>
<comment type="caution">
    <text evidence="15">The sequence shown here is derived from an EMBL/GenBank/DDBJ whole genome shotgun (WGS) entry which is preliminary data.</text>
</comment>
<keyword evidence="16" id="KW-1185">Reference proteome</keyword>
<feature type="region of interest" description="Disordered" evidence="12">
    <location>
        <begin position="284"/>
        <end position="347"/>
    </location>
</feature>
<feature type="compositionally biased region" description="Polar residues" evidence="12">
    <location>
        <begin position="327"/>
        <end position="347"/>
    </location>
</feature>
<evidence type="ECO:0000256" key="1">
    <source>
        <dbReference type="ARBA" id="ARBA00004123"/>
    </source>
</evidence>
<feature type="compositionally biased region" description="Basic and acidic residues" evidence="12">
    <location>
        <begin position="286"/>
        <end position="303"/>
    </location>
</feature>
<dbReference type="PANTHER" id="PTHR48028:SF4">
    <property type="entry name" value="SC35-LIKE SPLICING FACTOR"/>
    <property type="match status" value="1"/>
</dbReference>
<evidence type="ECO:0000259" key="14">
    <source>
        <dbReference type="PROSITE" id="PS50102"/>
    </source>
</evidence>
<dbReference type="InterPro" id="IPR000504">
    <property type="entry name" value="RRM_dom"/>
</dbReference>
<dbReference type="GO" id="GO:0008380">
    <property type="term" value="P:RNA splicing"/>
    <property type="evidence" value="ECO:0007669"/>
    <property type="project" value="UniProtKB-KW"/>
</dbReference>
<keyword evidence="5 13" id="KW-0812">Transmembrane</keyword>
<dbReference type="InterPro" id="IPR051106">
    <property type="entry name" value="RNA-bind/splicing_reg"/>
</dbReference>
<dbReference type="OrthoDB" id="428844at2759"/>
<feature type="domain" description="RRM" evidence="14">
    <location>
        <begin position="197"/>
        <end position="287"/>
    </location>
</feature>
<accession>A0A7J6LBD5</accession>
<dbReference type="GO" id="GO:0012505">
    <property type="term" value="C:endomembrane system"/>
    <property type="evidence" value="ECO:0007669"/>
    <property type="project" value="UniProtKB-SubCell"/>
</dbReference>
<evidence type="ECO:0000256" key="2">
    <source>
        <dbReference type="ARBA" id="ARBA00004127"/>
    </source>
</evidence>
<keyword evidence="7 13" id="KW-1133">Transmembrane helix</keyword>
<dbReference type="Pfam" id="PF01988">
    <property type="entry name" value="VIT1"/>
    <property type="match status" value="1"/>
</dbReference>
<organism evidence="15 16">
    <name type="scientific">Perkinsus chesapeaki</name>
    <name type="common">Clam parasite</name>
    <name type="synonym">Perkinsus andrewsi</name>
    <dbReference type="NCBI Taxonomy" id="330153"/>
    <lineage>
        <taxon>Eukaryota</taxon>
        <taxon>Sar</taxon>
        <taxon>Alveolata</taxon>
        <taxon>Perkinsozoa</taxon>
        <taxon>Perkinsea</taxon>
        <taxon>Perkinsida</taxon>
        <taxon>Perkinsidae</taxon>
        <taxon>Perkinsus</taxon>
    </lineage>
</organism>
<dbReference type="InterPro" id="IPR012677">
    <property type="entry name" value="Nucleotide-bd_a/b_plait_sf"/>
</dbReference>
<dbReference type="Proteomes" id="UP000591131">
    <property type="component" value="Unassembled WGS sequence"/>
</dbReference>
<dbReference type="InterPro" id="IPR035979">
    <property type="entry name" value="RBD_domain_sf"/>
</dbReference>
<evidence type="ECO:0000313" key="16">
    <source>
        <dbReference type="Proteomes" id="UP000591131"/>
    </source>
</evidence>
<dbReference type="SUPFAM" id="SSF54928">
    <property type="entry name" value="RNA-binding domain, RBD"/>
    <property type="match status" value="1"/>
</dbReference>
<feature type="region of interest" description="Disordered" evidence="12">
    <location>
        <begin position="366"/>
        <end position="397"/>
    </location>
</feature>
<sequence length="446" mass="48760">MPLRRNNGSRRSPPPTIEEETFNTSDYISDSSSKGASYAANDTIPRDLQAAREAYALGDSELSRLAHQTRELAELASGETSQLVSVGDDDVIKAHALSGEVQEMMYIYRNAGLSDDDANTVAHILSKYPEFWVDHMLLHEVGLLPSRLDQQTRLRTPRYVTNIVSYVVLAGFLPCLLIIRGFAPWVVWLFSEIQLIGGLLVRSRNKVEKGQKMQTQRPDVSKDNLHRAFRRYGDIKEVYVPTDPSNGQGRGFAFVEYVRQESAEDAMSEMNNQQFENSVIQLVFVEPKDKHDRGREADRDRGRGHSHQGLSYQQPPPPPPPHIMGNVGSTFTITAPATNPSSDSSRYNTTAGDFIIDAAGRLTRRLPVNGGSTEMDRSRSRSPTAAGAGTGLLTAGAANNKKDDNAAAAAAGGGVPPIGSATYRPPACIAQECPLHPALVVDYSKI</sequence>
<proteinExistence type="inferred from homology"/>
<evidence type="ECO:0000256" key="3">
    <source>
        <dbReference type="ARBA" id="ARBA00007049"/>
    </source>
</evidence>
<evidence type="ECO:0000256" key="7">
    <source>
        <dbReference type="ARBA" id="ARBA00022989"/>
    </source>
</evidence>
<keyword evidence="10" id="KW-0539">Nucleus</keyword>
<keyword evidence="9" id="KW-0508">mRNA splicing</keyword>